<keyword evidence="4" id="KW-1185">Reference proteome</keyword>
<proteinExistence type="predicted"/>
<feature type="compositionally biased region" description="Polar residues" evidence="2">
    <location>
        <begin position="335"/>
        <end position="347"/>
    </location>
</feature>
<dbReference type="PANTHER" id="PTHR36890:SF1">
    <property type="entry name" value="PROTEIN CYCLOPS"/>
    <property type="match status" value="1"/>
</dbReference>
<feature type="region of interest" description="Disordered" evidence="2">
    <location>
        <begin position="335"/>
        <end position="421"/>
    </location>
</feature>
<evidence type="ECO:0000256" key="1">
    <source>
        <dbReference type="SAM" id="Coils"/>
    </source>
</evidence>
<name>A0AAV3P361_LITER</name>
<feature type="coiled-coil region" evidence="1">
    <location>
        <begin position="443"/>
        <end position="502"/>
    </location>
</feature>
<reference evidence="3 4" key="1">
    <citation type="submission" date="2024-01" db="EMBL/GenBank/DDBJ databases">
        <title>The complete chloroplast genome sequence of Lithospermum erythrorhizon: insights into the phylogenetic relationship among Boraginaceae species and the maternal lineages of purple gromwells.</title>
        <authorList>
            <person name="Okada T."/>
            <person name="Watanabe K."/>
        </authorList>
    </citation>
    <scope>NUCLEOTIDE SEQUENCE [LARGE SCALE GENOMIC DNA]</scope>
</reference>
<evidence type="ECO:0000313" key="3">
    <source>
        <dbReference type="EMBL" id="GAA0144680.1"/>
    </source>
</evidence>
<dbReference type="InterPro" id="IPR040036">
    <property type="entry name" value="CYCLOPS"/>
</dbReference>
<keyword evidence="1" id="KW-0175">Coiled coil</keyword>
<evidence type="ECO:0000313" key="4">
    <source>
        <dbReference type="Proteomes" id="UP001454036"/>
    </source>
</evidence>
<comment type="caution">
    <text evidence="3">The sequence shown here is derived from an EMBL/GenBank/DDBJ whole genome shotgun (WGS) entry which is preliminary data.</text>
</comment>
<dbReference type="EMBL" id="BAABME010000679">
    <property type="protein sequence ID" value="GAA0144680.1"/>
    <property type="molecule type" value="Genomic_DNA"/>
</dbReference>
<dbReference type="AlphaFoldDB" id="A0AAV3P361"/>
<sequence length="504" mass="56514">MEGRDNSDYYRNTTEELFIKCMMETPVGIAPPTMEMLGFRNLSHSFRTDSEELFKSWLKNGEITGSASANIATRTRSASRRIFTEPSNLSNQQNDGVLHKRKSEEIEFQQDSSIAVEASHDSIQHSVKNVAATSRQATNLFLAKAWFQSSQPMTRSRSSELRRRYAEMQNFQSPLGVDTTLLYRVSENDVKQDEYSNLNGFRHIAMNEGVNHLNEFASPSNSSSSAFNAPQIVAADNISSVVSMLKGTIERKKLGHNPDKEAVDESYFGYYGTEVLDHMNLYETQDHTYDTQGNLHNVILLQESEADVLPEVEGSFNANLDSNLVNINPTQMSVVSQEPSHSGSSTAAPVVSTAHDPCDDVNNSTQETTACQSSRKQNGNAKERTYDNSRHGGKKQCLVRHGSVTSAGSVDQGDPTKKRRVERSKKMAEAKGRNSAPAIPSDIQSLLKRCENLEKEVRSLKLNLAFMNRKDSEQTKQIEELQKENKDLMDEKERLLEEIERVII</sequence>
<feature type="compositionally biased region" description="Polar residues" evidence="2">
    <location>
        <begin position="361"/>
        <end position="380"/>
    </location>
</feature>
<gene>
    <name evidence="3" type="ORF">LIER_05064</name>
</gene>
<dbReference type="Proteomes" id="UP001454036">
    <property type="component" value="Unassembled WGS sequence"/>
</dbReference>
<organism evidence="3 4">
    <name type="scientific">Lithospermum erythrorhizon</name>
    <name type="common">Purple gromwell</name>
    <name type="synonym">Lithospermum officinale var. erythrorhizon</name>
    <dbReference type="NCBI Taxonomy" id="34254"/>
    <lineage>
        <taxon>Eukaryota</taxon>
        <taxon>Viridiplantae</taxon>
        <taxon>Streptophyta</taxon>
        <taxon>Embryophyta</taxon>
        <taxon>Tracheophyta</taxon>
        <taxon>Spermatophyta</taxon>
        <taxon>Magnoliopsida</taxon>
        <taxon>eudicotyledons</taxon>
        <taxon>Gunneridae</taxon>
        <taxon>Pentapetalae</taxon>
        <taxon>asterids</taxon>
        <taxon>lamiids</taxon>
        <taxon>Boraginales</taxon>
        <taxon>Boraginaceae</taxon>
        <taxon>Boraginoideae</taxon>
        <taxon>Lithospermeae</taxon>
        <taxon>Lithospermum</taxon>
    </lineage>
</organism>
<feature type="compositionally biased region" description="Basic and acidic residues" evidence="2">
    <location>
        <begin position="381"/>
        <end position="390"/>
    </location>
</feature>
<evidence type="ECO:0008006" key="5">
    <source>
        <dbReference type="Google" id="ProtNLM"/>
    </source>
</evidence>
<accession>A0AAV3P361</accession>
<protein>
    <recommendedName>
        <fullName evidence="5">Protein CYCLOPS</fullName>
    </recommendedName>
</protein>
<dbReference type="GO" id="GO:0005634">
    <property type="term" value="C:nucleus"/>
    <property type="evidence" value="ECO:0007669"/>
    <property type="project" value="InterPro"/>
</dbReference>
<dbReference type="GO" id="GO:0036377">
    <property type="term" value="P:arbuscular mycorrhizal association"/>
    <property type="evidence" value="ECO:0007669"/>
    <property type="project" value="InterPro"/>
</dbReference>
<dbReference type="PANTHER" id="PTHR36890">
    <property type="entry name" value="PROTEIN CYCLOPS"/>
    <property type="match status" value="1"/>
</dbReference>
<dbReference type="GO" id="GO:0043565">
    <property type="term" value="F:sequence-specific DNA binding"/>
    <property type="evidence" value="ECO:0007669"/>
    <property type="project" value="InterPro"/>
</dbReference>
<evidence type="ECO:0000256" key="2">
    <source>
        <dbReference type="SAM" id="MobiDB-lite"/>
    </source>
</evidence>